<comment type="subcellular location">
    <subcellularLocation>
        <location evidence="1">Endosome</location>
    </subcellularLocation>
</comment>
<dbReference type="Gene3D" id="1.20.120.1130">
    <property type="match status" value="1"/>
</dbReference>
<proteinExistence type="inferred from homology"/>
<dbReference type="Gene3D" id="1.20.1440.200">
    <property type="match status" value="1"/>
</dbReference>
<dbReference type="PROSITE" id="PS51310">
    <property type="entry name" value="VPS28_C"/>
    <property type="match status" value="1"/>
</dbReference>
<feature type="domain" description="VPS28 C-terminal" evidence="7">
    <location>
        <begin position="151"/>
        <end position="246"/>
    </location>
</feature>
<dbReference type="InterPro" id="IPR017899">
    <property type="entry name" value="VPS28_C"/>
</dbReference>
<comment type="similarity">
    <text evidence="5 6">Belongs to the VPS28 family.</text>
</comment>
<keyword evidence="10" id="KW-1185">Reference proteome</keyword>
<dbReference type="PROSITE" id="PS51313">
    <property type="entry name" value="VPS28_N"/>
    <property type="match status" value="1"/>
</dbReference>
<name>A0ABR3GQN2_9PEZI</name>
<gene>
    <name evidence="9" type="primary">VPS28</name>
    <name evidence="9" type="ORF">Q9L58_002907</name>
</gene>
<dbReference type="PANTHER" id="PTHR12937">
    <property type="entry name" value="VACUOLAR PROTEIN SORTING 28, ISOFORM 2 VPS28"/>
    <property type="match status" value="1"/>
</dbReference>
<evidence type="ECO:0000313" key="10">
    <source>
        <dbReference type="Proteomes" id="UP001447188"/>
    </source>
</evidence>
<evidence type="ECO:0000313" key="9">
    <source>
        <dbReference type="EMBL" id="KAL0638125.1"/>
    </source>
</evidence>
<keyword evidence="4 5" id="KW-0653">Protein transport</keyword>
<sequence length="246" mass="27569">MEYQQRHAMSAPKYQPYAPSPYSYTPSPHSLSTSISLDEEVKLSTSSQQRELNESLAEIYSIIVTLDFLEKAYIKDSINQEVYTPTCLRLLGQYKTLLKNPGVSSVFGDLESFKREYDIEYPSATERLKIGVPATFEQPAHNSASSAPTGISAKAAADATQNFITFMDALRLSFTAKYQLHPLLSDVITAVNNVTGAKEFEGRQNIIKWLIVLNQMGAGDEITEAQGQQMLFDIENAYNEFYKNLH</sequence>
<keyword evidence="3 5" id="KW-0967">Endosome</keyword>
<reference evidence="9 10" key="1">
    <citation type="submission" date="2024-02" db="EMBL/GenBank/DDBJ databases">
        <title>Discinaceae phylogenomics.</title>
        <authorList>
            <person name="Dirks A.C."/>
            <person name="James T.Y."/>
        </authorList>
    </citation>
    <scope>NUCLEOTIDE SEQUENCE [LARGE SCALE GENOMIC DNA]</scope>
    <source>
        <strain evidence="9 10">ACD0624</strain>
    </source>
</reference>
<dbReference type="Pfam" id="PF03997">
    <property type="entry name" value="VPS28"/>
    <property type="match status" value="1"/>
</dbReference>
<evidence type="ECO:0000256" key="3">
    <source>
        <dbReference type="ARBA" id="ARBA00022753"/>
    </source>
</evidence>
<dbReference type="PANTHER" id="PTHR12937:SF0">
    <property type="entry name" value="VACUOLAR PROTEIN SORTING-ASSOCIATED PROTEIN 28 HOMOLOG"/>
    <property type="match status" value="1"/>
</dbReference>
<dbReference type="InterPro" id="IPR037206">
    <property type="entry name" value="VPS28_C_sf"/>
</dbReference>
<protein>
    <recommendedName>
        <fullName evidence="5">Vacuolar protein sorting-associated protein 28</fullName>
    </recommendedName>
    <alternativeName>
        <fullName evidence="5">ESCRT-I complex subunit VPS28</fullName>
    </alternativeName>
</protein>
<dbReference type="SUPFAM" id="SSF140427">
    <property type="entry name" value="VPS28 C-terminal domain-like"/>
    <property type="match status" value="1"/>
</dbReference>
<keyword evidence="2 5" id="KW-0813">Transport</keyword>
<dbReference type="InterPro" id="IPR007143">
    <property type="entry name" value="Vps28"/>
</dbReference>
<evidence type="ECO:0000256" key="1">
    <source>
        <dbReference type="ARBA" id="ARBA00004177"/>
    </source>
</evidence>
<evidence type="ECO:0000259" key="7">
    <source>
        <dbReference type="PROSITE" id="PS51310"/>
    </source>
</evidence>
<organism evidence="9 10">
    <name type="scientific">Discina gigas</name>
    <dbReference type="NCBI Taxonomy" id="1032678"/>
    <lineage>
        <taxon>Eukaryota</taxon>
        <taxon>Fungi</taxon>
        <taxon>Dikarya</taxon>
        <taxon>Ascomycota</taxon>
        <taxon>Pezizomycotina</taxon>
        <taxon>Pezizomycetes</taxon>
        <taxon>Pezizales</taxon>
        <taxon>Discinaceae</taxon>
        <taxon>Discina</taxon>
    </lineage>
</organism>
<dbReference type="PIRSF" id="PIRSF017535">
    <property type="entry name" value="VPS28"/>
    <property type="match status" value="1"/>
</dbReference>
<evidence type="ECO:0000259" key="8">
    <source>
        <dbReference type="PROSITE" id="PS51313"/>
    </source>
</evidence>
<dbReference type="InterPro" id="IPR037202">
    <property type="entry name" value="ESCRT_assembly_dom"/>
</dbReference>
<evidence type="ECO:0000256" key="2">
    <source>
        <dbReference type="ARBA" id="ARBA00022448"/>
    </source>
</evidence>
<evidence type="ECO:0000256" key="5">
    <source>
        <dbReference type="PIRNR" id="PIRNR017535"/>
    </source>
</evidence>
<evidence type="ECO:0000256" key="6">
    <source>
        <dbReference type="PROSITE-ProRule" id="PRU00642"/>
    </source>
</evidence>
<evidence type="ECO:0000256" key="4">
    <source>
        <dbReference type="ARBA" id="ARBA00022927"/>
    </source>
</evidence>
<dbReference type="InterPro" id="IPR038358">
    <property type="entry name" value="VPS28_N_sf"/>
</dbReference>
<dbReference type="InterPro" id="IPR017898">
    <property type="entry name" value="VPS28_N"/>
</dbReference>
<feature type="domain" description="VPS28 N-terminal" evidence="8">
    <location>
        <begin position="30"/>
        <end position="138"/>
    </location>
</feature>
<dbReference type="Proteomes" id="UP001447188">
    <property type="component" value="Unassembled WGS sequence"/>
</dbReference>
<comment type="function">
    <text evidence="5">Component of the ESCRT-I complex (endosomal sorting complex required for transport I), a regulator of vesicular trafficking process.</text>
</comment>
<dbReference type="EMBL" id="JBBBZM010000026">
    <property type="protein sequence ID" value="KAL0638125.1"/>
    <property type="molecule type" value="Genomic_DNA"/>
</dbReference>
<accession>A0ABR3GQN2</accession>
<dbReference type="SUPFAM" id="SSF140111">
    <property type="entry name" value="Endosomal sorting complex assembly domain"/>
    <property type="match status" value="1"/>
</dbReference>
<comment type="caution">
    <text evidence="9">The sequence shown here is derived from an EMBL/GenBank/DDBJ whole genome shotgun (WGS) entry which is preliminary data.</text>
</comment>